<evidence type="ECO:0000256" key="7">
    <source>
        <dbReference type="ARBA" id="ARBA00022679"/>
    </source>
</evidence>
<dbReference type="CDD" id="cd00609">
    <property type="entry name" value="AAT_like"/>
    <property type="match status" value="1"/>
</dbReference>
<dbReference type="KEGG" id="pbk:Back11_31380"/>
<protein>
    <recommendedName>
        <fullName evidence="11">Histidinol-phosphate aminotransferase</fullName>
        <ecNumber evidence="11">2.6.1.9</ecNumber>
    </recommendedName>
    <alternativeName>
        <fullName evidence="11">Imidazole acetol-phosphate transaminase</fullName>
    </alternativeName>
</protein>
<dbReference type="Gene3D" id="3.40.640.10">
    <property type="entry name" value="Type I PLP-dependent aspartate aminotransferase-like (Major domain)"/>
    <property type="match status" value="1"/>
</dbReference>
<evidence type="ECO:0000256" key="9">
    <source>
        <dbReference type="ARBA" id="ARBA00023102"/>
    </source>
</evidence>
<dbReference type="EC" id="2.6.1.9" evidence="11"/>
<comment type="subunit">
    <text evidence="4 11">Homodimer.</text>
</comment>
<evidence type="ECO:0000256" key="3">
    <source>
        <dbReference type="ARBA" id="ARBA00007970"/>
    </source>
</evidence>
<sequence length="368" mass="40571">MTVESRKALEQIQPYTPGLPVWEVQQKYGLKSVVKLASNENPLGPSPKAIEAIQSSLGELHRYPDANTTAIRHAIGEKLGISSEQFIITNGGDELIKLISETYLEPGDNIIVPSPSFSEYEFGAHLMDAKVIPVPLDDHFRFDVPAILAAVTQQTKIIYVCSPNNPTGTYMTHAQLTELLQGLPKGIIVVIDGAYNHYADAADFTDGIEFVKENYPVVILHTFSKIFGLAGLRIGYGIAQASIIQQILKVKEPFNVNTLAQIAATAALTDEEHLDLSRQTVIEGRKQLYEACRELGLPYIESMGNFVLIELGPHTQNIYDTLLTKGIILRNGKAWGLPQHVRVSIGTKQENSFLIQELRTLLTVGNIK</sequence>
<evidence type="ECO:0000256" key="8">
    <source>
        <dbReference type="ARBA" id="ARBA00022898"/>
    </source>
</evidence>
<dbReference type="RefSeq" id="WP_125658840.1">
    <property type="nucleotide sequence ID" value="NZ_AP019308.1"/>
</dbReference>
<gene>
    <name evidence="13" type="primary">hisC_2</name>
    <name evidence="11" type="synonym">hisC</name>
    <name evidence="13" type="ORF">Back11_31380</name>
</gene>
<dbReference type="Pfam" id="PF00155">
    <property type="entry name" value="Aminotran_1_2"/>
    <property type="match status" value="1"/>
</dbReference>
<dbReference type="GO" id="GO:0004400">
    <property type="term" value="F:histidinol-phosphate transaminase activity"/>
    <property type="evidence" value="ECO:0007669"/>
    <property type="project" value="UniProtKB-UniRule"/>
</dbReference>
<dbReference type="InterPro" id="IPR005861">
    <property type="entry name" value="HisP_aminotrans"/>
</dbReference>
<feature type="modified residue" description="N6-(pyridoxal phosphate)lysine" evidence="11">
    <location>
        <position position="225"/>
    </location>
</feature>
<dbReference type="EMBL" id="AP019308">
    <property type="protein sequence ID" value="BBH21793.1"/>
    <property type="molecule type" value="Genomic_DNA"/>
</dbReference>
<comment type="catalytic activity">
    <reaction evidence="10 11">
        <text>L-histidinol phosphate + 2-oxoglutarate = 3-(imidazol-4-yl)-2-oxopropyl phosphate + L-glutamate</text>
        <dbReference type="Rhea" id="RHEA:23744"/>
        <dbReference type="ChEBI" id="CHEBI:16810"/>
        <dbReference type="ChEBI" id="CHEBI:29985"/>
        <dbReference type="ChEBI" id="CHEBI:57766"/>
        <dbReference type="ChEBI" id="CHEBI:57980"/>
        <dbReference type="EC" id="2.6.1.9"/>
    </reaction>
</comment>
<evidence type="ECO:0000256" key="6">
    <source>
        <dbReference type="ARBA" id="ARBA00022605"/>
    </source>
</evidence>
<dbReference type="InterPro" id="IPR050106">
    <property type="entry name" value="HistidinolP_aminotransfase"/>
</dbReference>
<dbReference type="InterPro" id="IPR004839">
    <property type="entry name" value="Aminotransferase_I/II_large"/>
</dbReference>
<proteinExistence type="inferred from homology"/>
<dbReference type="UniPathway" id="UPA00031">
    <property type="reaction ID" value="UER00012"/>
</dbReference>
<dbReference type="NCBIfam" id="TIGR01141">
    <property type="entry name" value="hisC"/>
    <property type="match status" value="1"/>
</dbReference>
<keyword evidence="8 11" id="KW-0663">Pyridoxal phosphate</keyword>
<dbReference type="PANTHER" id="PTHR43643">
    <property type="entry name" value="HISTIDINOL-PHOSPHATE AMINOTRANSFERASE 2"/>
    <property type="match status" value="1"/>
</dbReference>
<evidence type="ECO:0000256" key="11">
    <source>
        <dbReference type="HAMAP-Rule" id="MF_01023"/>
    </source>
</evidence>
<comment type="similarity">
    <text evidence="3 11">Belongs to the class-II pyridoxal-phosphate-dependent aminotransferase family. Histidinol-phosphate aminotransferase subfamily.</text>
</comment>
<dbReference type="PANTHER" id="PTHR43643:SF6">
    <property type="entry name" value="HISTIDINOL-PHOSPHATE AMINOTRANSFERASE"/>
    <property type="match status" value="1"/>
</dbReference>
<keyword evidence="6 11" id="KW-0028">Amino-acid biosynthesis</keyword>
<dbReference type="InterPro" id="IPR015424">
    <property type="entry name" value="PyrdxlP-dep_Trfase"/>
</dbReference>
<evidence type="ECO:0000256" key="1">
    <source>
        <dbReference type="ARBA" id="ARBA00001933"/>
    </source>
</evidence>
<reference evidence="13 14" key="1">
    <citation type="submission" date="2018-11" db="EMBL/GenBank/DDBJ databases">
        <title>Complete genome sequence of Paenibacillus baekrokdamisoli strain KCTC 33723.</title>
        <authorList>
            <person name="Kang S.W."/>
            <person name="Lee K.C."/>
            <person name="Kim K.K."/>
            <person name="Kim J.S."/>
            <person name="Kim D.S."/>
            <person name="Ko S.H."/>
            <person name="Yang S.H."/>
            <person name="Lee J.S."/>
        </authorList>
    </citation>
    <scope>NUCLEOTIDE SEQUENCE [LARGE SCALE GENOMIC DNA]</scope>
    <source>
        <strain evidence="13 14">KCTC 33723</strain>
    </source>
</reference>
<evidence type="ECO:0000256" key="4">
    <source>
        <dbReference type="ARBA" id="ARBA00011738"/>
    </source>
</evidence>
<dbReference type="GO" id="GO:0030170">
    <property type="term" value="F:pyridoxal phosphate binding"/>
    <property type="evidence" value="ECO:0007669"/>
    <property type="project" value="InterPro"/>
</dbReference>
<evidence type="ECO:0000256" key="5">
    <source>
        <dbReference type="ARBA" id="ARBA00022576"/>
    </source>
</evidence>
<accession>A0A3G9JA68</accession>
<evidence type="ECO:0000259" key="12">
    <source>
        <dbReference type="Pfam" id="PF00155"/>
    </source>
</evidence>
<evidence type="ECO:0000256" key="2">
    <source>
        <dbReference type="ARBA" id="ARBA00005011"/>
    </source>
</evidence>
<evidence type="ECO:0000313" key="13">
    <source>
        <dbReference type="EMBL" id="BBH21793.1"/>
    </source>
</evidence>
<dbReference type="OrthoDB" id="9813612at2"/>
<dbReference type="InterPro" id="IPR015422">
    <property type="entry name" value="PyrdxlP-dep_Trfase_small"/>
</dbReference>
<dbReference type="GO" id="GO:0000105">
    <property type="term" value="P:L-histidine biosynthetic process"/>
    <property type="evidence" value="ECO:0007669"/>
    <property type="project" value="UniProtKB-UniRule"/>
</dbReference>
<dbReference type="HAMAP" id="MF_01023">
    <property type="entry name" value="HisC_aminotrans_2"/>
    <property type="match status" value="1"/>
</dbReference>
<organism evidence="13 14">
    <name type="scientific">Paenibacillus baekrokdamisoli</name>
    <dbReference type="NCBI Taxonomy" id="1712516"/>
    <lineage>
        <taxon>Bacteria</taxon>
        <taxon>Bacillati</taxon>
        <taxon>Bacillota</taxon>
        <taxon>Bacilli</taxon>
        <taxon>Bacillales</taxon>
        <taxon>Paenibacillaceae</taxon>
        <taxon>Paenibacillus</taxon>
    </lineage>
</organism>
<keyword evidence="5 11" id="KW-0032">Aminotransferase</keyword>
<keyword evidence="7 11" id="KW-0808">Transferase</keyword>
<keyword evidence="9 11" id="KW-0368">Histidine biosynthesis</keyword>
<dbReference type="SUPFAM" id="SSF53383">
    <property type="entry name" value="PLP-dependent transferases"/>
    <property type="match status" value="1"/>
</dbReference>
<keyword evidence="14" id="KW-1185">Reference proteome</keyword>
<evidence type="ECO:0000313" key="14">
    <source>
        <dbReference type="Proteomes" id="UP000275368"/>
    </source>
</evidence>
<dbReference type="AlphaFoldDB" id="A0A3G9JA68"/>
<dbReference type="InterPro" id="IPR015421">
    <property type="entry name" value="PyrdxlP-dep_Trfase_major"/>
</dbReference>
<evidence type="ECO:0000256" key="10">
    <source>
        <dbReference type="ARBA" id="ARBA00047481"/>
    </source>
</evidence>
<dbReference type="Gene3D" id="3.90.1150.10">
    <property type="entry name" value="Aspartate Aminotransferase, domain 1"/>
    <property type="match status" value="1"/>
</dbReference>
<comment type="pathway">
    <text evidence="2 11">Amino-acid biosynthesis; L-histidine biosynthesis; L-histidine from 5-phospho-alpha-D-ribose 1-diphosphate: step 7/9.</text>
</comment>
<feature type="domain" description="Aminotransferase class I/classII large" evidence="12">
    <location>
        <begin position="32"/>
        <end position="355"/>
    </location>
</feature>
<comment type="cofactor">
    <cofactor evidence="1 11">
        <name>pyridoxal 5'-phosphate</name>
        <dbReference type="ChEBI" id="CHEBI:597326"/>
    </cofactor>
</comment>
<name>A0A3G9JA68_9BACL</name>
<dbReference type="Proteomes" id="UP000275368">
    <property type="component" value="Chromosome"/>
</dbReference>